<evidence type="ECO:0000256" key="12">
    <source>
        <dbReference type="RuleBase" id="RU362118"/>
    </source>
</evidence>
<comment type="catalytic activity">
    <reaction evidence="10">
        <text>L-methionine + H2O = methanethiol + 2-oxobutanoate + NH4(+)</text>
        <dbReference type="Rhea" id="RHEA:23800"/>
        <dbReference type="ChEBI" id="CHEBI:15377"/>
        <dbReference type="ChEBI" id="CHEBI:16007"/>
        <dbReference type="ChEBI" id="CHEBI:16763"/>
        <dbReference type="ChEBI" id="CHEBI:28938"/>
        <dbReference type="ChEBI" id="CHEBI:57844"/>
        <dbReference type="EC" id="4.4.1.11"/>
    </reaction>
    <physiologicalReaction direction="left-to-right" evidence="10">
        <dbReference type="Rhea" id="RHEA:23801"/>
    </physiologicalReaction>
</comment>
<dbReference type="AlphaFoldDB" id="A0A1I7I2R1"/>
<dbReference type="PROSITE" id="PS00868">
    <property type="entry name" value="CYS_MET_METAB_PP"/>
    <property type="match status" value="1"/>
</dbReference>
<dbReference type="Pfam" id="PF01053">
    <property type="entry name" value="Cys_Met_Meta_PP"/>
    <property type="match status" value="1"/>
</dbReference>
<dbReference type="InterPro" id="IPR000277">
    <property type="entry name" value="Cys/Met-Metab_PyrdxlP-dep_enz"/>
</dbReference>
<dbReference type="GO" id="GO:0018826">
    <property type="term" value="F:methionine gamma-lyase activity"/>
    <property type="evidence" value="ECO:0007669"/>
    <property type="project" value="UniProtKB-EC"/>
</dbReference>
<dbReference type="Gene3D" id="3.40.640.10">
    <property type="entry name" value="Type I PLP-dependent aspartate aminotransferase-like (Major domain)"/>
    <property type="match status" value="1"/>
</dbReference>
<dbReference type="InterPro" id="IPR054542">
    <property type="entry name" value="Cys_met_metab_PP"/>
</dbReference>
<evidence type="ECO:0000256" key="7">
    <source>
        <dbReference type="ARBA" id="ARBA00047175"/>
    </source>
</evidence>
<dbReference type="Proteomes" id="UP000198817">
    <property type="component" value="Unassembled WGS sequence"/>
</dbReference>
<comment type="catalytic activity">
    <reaction evidence="9">
        <text>L-homocysteine + H2O = 2-oxobutanoate + hydrogen sulfide + NH4(+) + H(+)</text>
        <dbReference type="Rhea" id="RHEA:14501"/>
        <dbReference type="ChEBI" id="CHEBI:15377"/>
        <dbReference type="ChEBI" id="CHEBI:15378"/>
        <dbReference type="ChEBI" id="CHEBI:16763"/>
        <dbReference type="ChEBI" id="CHEBI:28938"/>
        <dbReference type="ChEBI" id="CHEBI:29919"/>
        <dbReference type="ChEBI" id="CHEBI:58199"/>
        <dbReference type="EC" id="4.4.1.2"/>
    </reaction>
    <physiologicalReaction direction="left-to-right" evidence="9">
        <dbReference type="Rhea" id="RHEA:14502"/>
    </physiologicalReaction>
</comment>
<evidence type="ECO:0000256" key="5">
    <source>
        <dbReference type="ARBA" id="ARBA00022898"/>
    </source>
</evidence>
<keyword evidence="6 13" id="KW-0456">Lyase</keyword>
<dbReference type="EMBL" id="FPBT01000030">
    <property type="protein sequence ID" value="SFU67214.1"/>
    <property type="molecule type" value="Genomic_DNA"/>
</dbReference>
<proteinExistence type="inferred from homology"/>
<evidence type="ECO:0000256" key="4">
    <source>
        <dbReference type="ARBA" id="ARBA00019040"/>
    </source>
</evidence>
<keyword evidence="5 11" id="KW-0663">Pyridoxal phosphate</keyword>
<dbReference type="FunFam" id="3.90.1150.10:FF:000033">
    <property type="entry name" value="Cystathionine gamma-synthase"/>
    <property type="match status" value="1"/>
</dbReference>
<dbReference type="GO" id="GO:0030170">
    <property type="term" value="F:pyridoxal phosphate binding"/>
    <property type="evidence" value="ECO:0007669"/>
    <property type="project" value="InterPro"/>
</dbReference>
<dbReference type="GO" id="GO:0005737">
    <property type="term" value="C:cytoplasm"/>
    <property type="evidence" value="ECO:0007669"/>
    <property type="project" value="TreeGrafter"/>
</dbReference>
<dbReference type="Gene3D" id="3.90.1150.10">
    <property type="entry name" value="Aspartate Aminotransferase, domain 1"/>
    <property type="match status" value="1"/>
</dbReference>
<dbReference type="NCBIfam" id="TIGR01328">
    <property type="entry name" value="met_gam_lyase"/>
    <property type="match status" value="1"/>
</dbReference>
<dbReference type="RefSeq" id="WP_090471978.1">
    <property type="nucleotide sequence ID" value="NZ_FOWF01000033.1"/>
</dbReference>
<dbReference type="PANTHER" id="PTHR11808">
    <property type="entry name" value="TRANS-SULFURATION ENZYME FAMILY MEMBER"/>
    <property type="match status" value="1"/>
</dbReference>
<comment type="cofactor">
    <cofactor evidence="1 12">
        <name>pyridoxal 5'-phosphate</name>
        <dbReference type="ChEBI" id="CHEBI:597326"/>
    </cofactor>
</comment>
<keyword evidence="14" id="KW-1185">Reference proteome</keyword>
<dbReference type="FunFam" id="3.40.640.10:FF:000046">
    <property type="entry name" value="Cystathionine gamma-lyase"/>
    <property type="match status" value="1"/>
</dbReference>
<evidence type="ECO:0000256" key="2">
    <source>
        <dbReference type="ARBA" id="ARBA00008667"/>
    </source>
</evidence>
<evidence type="ECO:0000256" key="9">
    <source>
        <dbReference type="ARBA" id="ARBA00048780"/>
    </source>
</evidence>
<evidence type="ECO:0000313" key="13">
    <source>
        <dbReference type="EMBL" id="SFU67214.1"/>
    </source>
</evidence>
<evidence type="ECO:0000256" key="11">
    <source>
        <dbReference type="PIRSR" id="PIRSR001434-2"/>
    </source>
</evidence>
<dbReference type="GO" id="GO:0009086">
    <property type="term" value="P:methionine biosynthetic process"/>
    <property type="evidence" value="ECO:0007669"/>
    <property type="project" value="UniProtKB-ARBA"/>
</dbReference>
<dbReference type="InterPro" id="IPR006237">
    <property type="entry name" value="L-Met_gamma_lys"/>
</dbReference>
<dbReference type="PANTHER" id="PTHR11808:SF80">
    <property type="entry name" value="CYSTATHIONINE GAMMA-LYASE"/>
    <property type="match status" value="1"/>
</dbReference>
<dbReference type="CDD" id="cd00614">
    <property type="entry name" value="CGS_like"/>
    <property type="match status" value="1"/>
</dbReference>
<reference evidence="13 14" key="1">
    <citation type="submission" date="2016-10" db="EMBL/GenBank/DDBJ databases">
        <authorList>
            <person name="de Groot N.N."/>
        </authorList>
    </citation>
    <scope>NUCLEOTIDE SEQUENCE [LARGE SCALE GENOMIC DNA]</scope>
    <source>
        <strain evidence="13 14">KHGC13</strain>
    </source>
</reference>
<feature type="modified residue" description="N6-(pyridoxal phosphate)lysine" evidence="11">
    <location>
        <position position="210"/>
    </location>
</feature>
<evidence type="ECO:0000256" key="6">
    <source>
        <dbReference type="ARBA" id="ARBA00023239"/>
    </source>
</evidence>
<gene>
    <name evidence="13" type="ORF">SAMN05216508_13012</name>
</gene>
<dbReference type="InterPro" id="IPR015421">
    <property type="entry name" value="PyrdxlP-dep_Trfase_major"/>
</dbReference>
<evidence type="ECO:0000256" key="8">
    <source>
        <dbReference type="ARBA" id="ARBA00047199"/>
    </source>
</evidence>
<dbReference type="EC" id="4.4.1.11" evidence="3"/>
<dbReference type="EC" id="4.4.1.2" evidence="7"/>
<dbReference type="InterPro" id="IPR015424">
    <property type="entry name" value="PyrdxlP-dep_Trfase"/>
</dbReference>
<evidence type="ECO:0000256" key="10">
    <source>
        <dbReference type="ARBA" id="ARBA00052699"/>
    </source>
</evidence>
<dbReference type="STRING" id="155865.SAMN05216515_13311"/>
<accession>A0A1I7I2R1</accession>
<dbReference type="PIRSF" id="PIRSF001434">
    <property type="entry name" value="CGS"/>
    <property type="match status" value="1"/>
</dbReference>
<dbReference type="SUPFAM" id="SSF53383">
    <property type="entry name" value="PLP-dependent transferases"/>
    <property type="match status" value="1"/>
</dbReference>
<name>A0A1I7I2R1_9FIRM</name>
<dbReference type="InterPro" id="IPR015422">
    <property type="entry name" value="PyrdxlP-dep_Trfase_small"/>
</dbReference>
<protein>
    <recommendedName>
        <fullName evidence="4">L-methionine gamma-lyase</fullName>
        <ecNumber evidence="3">4.4.1.11</ecNumber>
        <ecNumber evidence="7">4.4.1.2</ecNumber>
    </recommendedName>
    <alternativeName>
        <fullName evidence="8">Homocysteine desulfhydrase</fullName>
    </alternativeName>
</protein>
<dbReference type="OrthoDB" id="9780685at2"/>
<evidence type="ECO:0000256" key="1">
    <source>
        <dbReference type="ARBA" id="ARBA00001933"/>
    </source>
</evidence>
<evidence type="ECO:0000256" key="3">
    <source>
        <dbReference type="ARBA" id="ARBA00012222"/>
    </source>
</evidence>
<evidence type="ECO:0000313" key="14">
    <source>
        <dbReference type="Proteomes" id="UP000198817"/>
    </source>
</evidence>
<dbReference type="GO" id="GO:0019346">
    <property type="term" value="P:transsulfuration"/>
    <property type="evidence" value="ECO:0007669"/>
    <property type="project" value="InterPro"/>
</dbReference>
<dbReference type="GO" id="GO:0047982">
    <property type="term" value="F:homocysteine desulfhydrase activity"/>
    <property type="evidence" value="ECO:0007669"/>
    <property type="project" value="UniProtKB-EC"/>
</dbReference>
<organism evidence="13 14">
    <name type="scientific">Eubacterium pyruvativorans</name>
    <dbReference type="NCBI Taxonomy" id="155865"/>
    <lineage>
        <taxon>Bacteria</taxon>
        <taxon>Bacillati</taxon>
        <taxon>Bacillota</taxon>
        <taxon>Clostridia</taxon>
        <taxon>Eubacteriales</taxon>
        <taxon>Eubacteriaceae</taxon>
        <taxon>Eubacterium</taxon>
    </lineage>
</organism>
<comment type="similarity">
    <text evidence="2">Belongs to the trans-sulfuration enzymes family. L-methionine gamma-lyase subfamily.</text>
</comment>
<sequence length="398" mass="42818">MAKKEFGFATTQIHAGTHREDNGALAFPIYATSTFVFDNVEQGAARFAGEEEGYIYSRLGNPSVTQVEEKVAALEGGEAAMATASGMGAISAALWSILKAGDEVVASDTLYGCTFALLNTDIQKFGVKVTFVDMGDPENVKKALTEKTKVVYFETPCNPTLKIVDIAAVSKMAHDCNPEIKVVVDNTFPSPYLQNPLKLGADVVVCSATKYINGHGDVIAGFVVGDAEYIMNTKMTGLKNMTGTVMSPFSAFLINRGLKTLNLRMERHCANAMKVAEFLHDHPAVDKVYYPGLPDFEGHEIAKKQMHNGFGGMLAMELKASRDEVAAAINKLQLCTLAVSLGDAETLVEHAATMTHSTYTKEELAASGISEGLVRISVGLEDVEDIIDDLKTVLDTLV</sequence>